<name>A0A5C7FG93_9BACT</name>
<dbReference type="AlphaFoldDB" id="A0A5C7FG93"/>
<dbReference type="RefSeq" id="WP_147930021.1">
    <property type="nucleotide sequence ID" value="NZ_VOXD01000008.1"/>
</dbReference>
<keyword evidence="2" id="KW-1185">Reference proteome</keyword>
<gene>
    <name evidence="1" type="ORF">FUA23_07025</name>
</gene>
<protein>
    <submittedName>
        <fullName evidence="1">Uncharacterized protein</fullName>
    </submittedName>
</protein>
<reference evidence="1 2" key="1">
    <citation type="submission" date="2019-08" db="EMBL/GenBank/DDBJ databases">
        <title>Lewinella sp. strain SSH13 Genome sequencing and assembly.</title>
        <authorList>
            <person name="Kim I."/>
        </authorList>
    </citation>
    <scope>NUCLEOTIDE SEQUENCE [LARGE SCALE GENOMIC DNA]</scope>
    <source>
        <strain evidence="1 2">SSH13</strain>
    </source>
</reference>
<comment type="caution">
    <text evidence="1">The sequence shown here is derived from an EMBL/GenBank/DDBJ whole genome shotgun (WGS) entry which is preliminary data.</text>
</comment>
<evidence type="ECO:0000313" key="2">
    <source>
        <dbReference type="Proteomes" id="UP000321907"/>
    </source>
</evidence>
<dbReference type="Proteomes" id="UP000321907">
    <property type="component" value="Unassembled WGS sequence"/>
</dbReference>
<accession>A0A5C7FG93</accession>
<evidence type="ECO:0000313" key="1">
    <source>
        <dbReference type="EMBL" id="TXF90264.1"/>
    </source>
</evidence>
<proteinExistence type="predicted"/>
<dbReference type="EMBL" id="VOXD01000008">
    <property type="protein sequence ID" value="TXF90264.1"/>
    <property type="molecule type" value="Genomic_DNA"/>
</dbReference>
<sequence>MFCLTGKVSAGVANFQFFFEVNLGEKMKAVMAFDGRKGKVMRSRGSIALIGVHVVQTVVPGDHDSICEIS</sequence>
<organism evidence="1 2">
    <name type="scientific">Neolewinella aurantiaca</name>
    <dbReference type="NCBI Taxonomy" id="2602767"/>
    <lineage>
        <taxon>Bacteria</taxon>
        <taxon>Pseudomonadati</taxon>
        <taxon>Bacteroidota</taxon>
        <taxon>Saprospiria</taxon>
        <taxon>Saprospirales</taxon>
        <taxon>Lewinellaceae</taxon>
        <taxon>Neolewinella</taxon>
    </lineage>
</organism>